<dbReference type="AlphaFoldDB" id="A0A1Y2K4U4"/>
<dbReference type="Proteomes" id="UP000194003">
    <property type="component" value="Unassembled WGS sequence"/>
</dbReference>
<organism evidence="1 2">
    <name type="scientific">Magnetofaba australis IT-1</name>
    <dbReference type="NCBI Taxonomy" id="1434232"/>
    <lineage>
        <taxon>Bacteria</taxon>
        <taxon>Pseudomonadati</taxon>
        <taxon>Pseudomonadota</taxon>
        <taxon>Magnetococcia</taxon>
        <taxon>Magnetococcales</taxon>
        <taxon>Magnetococcaceae</taxon>
        <taxon>Magnetofaba</taxon>
    </lineage>
</organism>
<sequence>MDEFLIAQHGYPPWSGEIEFSRDAVNTALDIFNIRGQDNEFAGTEVGDYTGYHVSGGIALTRRLWIDGSYWWRTLTATQEDISGTSWSLAAQYQATVNLDWLPAVSLRLSRWGTDSEDVDRSTNSVLRDFNISSVRVTSPADEQWQGDIIGSWFVDDMESFTAFFGYGKSTVSYNQLLASFSNDCVYSLQSPSKNQLTGQLYSGDPLVCELLDFNLNSNDAVYPGEGFGMAYSGTYFHFGGMYQTFDENWRFRLGYRFQSHQRSVDAEVAANDVSVVSSNHIITSEVGFKLSRYWALFARATFYKNQLLGEMPFAYNVFTAHRFDKKYGLLSFGLVTGF</sequence>
<evidence type="ECO:0000313" key="1">
    <source>
        <dbReference type="EMBL" id="OSM04279.1"/>
    </source>
</evidence>
<keyword evidence="2" id="KW-1185">Reference proteome</keyword>
<protein>
    <submittedName>
        <fullName evidence="1">Putative signal peptide protein</fullName>
    </submittedName>
</protein>
<dbReference type="EMBL" id="LVJN01000019">
    <property type="protein sequence ID" value="OSM04279.1"/>
    <property type="molecule type" value="Genomic_DNA"/>
</dbReference>
<accession>A0A1Y2K4U4</accession>
<reference evidence="1 2" key="1">
    <citation type="journal article" date="2016" name="BMC Genomics">
        <title>Combined genomic and structural analyses of a cultured magnetotactic bacterium reveals its niche adaptation to a dynamic environment.</title>
        <authorList>
            <person name="Araujo A.C."/>
            <person name="Morillo V."/>
            <person name="Cypriano J."/>
            <person name="Teixeira L.C."/>
            <person name="Leao P."/>
            <person name="Lyra S."/>
            <person name="Almeida L.G."/>
            <person name="Bazylinski D.A."/>
            <person name="Vasconcellos A.T."/>
            <person name="Abreu F."/>
            <person name="Lins U."/>
        </authorList>
    </citation>
    <scope>NUCLEOTIDE SEQUENCE [LARGE SCALE GENOMIC DNA]</scope>
    <source>
        <strain evidence="1 2">IT-1</strain>
    </source>
</reference>
<evidence type="ECO:0000313" key="2">
    <source>
        <dbReference type="Proteomes" id="UP000194003"/>
    </source>
</evidence>
<proteinExistence type="predicted"/>
<name>A0A1Y2K4U4_9PROT</name>
<comment type="caution">
    <text evidence="1">The sequence shown here is derived from an EMBL/GenBank/DDBJ whole genome shotgun (WGS) entry which is preliminary data.</text>
</comment>
<gene>
    <name evidence="1" type="ORF">MAIT1_04150</name>
</gene>